<evidence type="ECO:0000313" key="4">
    <source>
        <dbReference type="Proteomes" id="UP000247150"/>
    </source>
</evidence>
<dbReference type="PRINTS" id="PR01438">
    <property type="entry name" value="UNVRSLSTRESS"/>
</dbReference>
<gene>
    <name evidence="3" type="ORF">DFO73_107177</name>
</gene>
<dbReference type="Proteomes" id="UP000247150">
    <property type="component" value="Unassembled WGS sequence"/>
</dbReference>
<dbReference type="CDD" id="cd00293">
    <property type="entry name" value="USP-like"/>
    <property type="match status" value="1"/>
</dbReference>
<dbReference type="OrthoDB" id="2426295at2"/>
<dbReference type="Pfam" id="PF00582">
    <property type="entry name" value="Usp"/>
    <property type="match status" value="1"/>
</dbReference>
<proteinExistence type="inferred from homology"/>
<reference evidence="3 4" key="1">
    <citation type="submission" date="2018-05" db="EMBL/GenBank/DDBJ databases">
        <title>Freshwater and sediment microbial communities from various areas in North America, analyzing microbe dynamics in response to fracking.</title>
        <authorList>
            <person name="Lamendella R."/>
        </authorList>
    </citation>
    <scope>NUCLEOTIDE SEQUENCE [LARGE SCALE GENOMIC DNA]</scope>
    <source>
        <strain evidence="3 4">15_TX</strain>
    </source>
</reference>
<dbReference type="InterPro" id="IPR014729">
    <property type="entry name" value="Rossmann-like_a/b/a_fold"/>
</dbReference>
<accession>A0A2V2ZU23</accession>
<sequence length="180" mass="19667">MSLQFNRIVVGYDDTEGSKNALNLAIRLVKENPDAQLLVAQVFEEKIENIPVSNEKVVEPVRTNGYLLEGIQIPPLPVYHDESNTTTHAKVTHSVDKAFYNAREAIEPYNINAKYDVLEGSPADSICDYAAVEDADLVIVGNSGKGGIKRMFLGSTSAKIAQNAPCPVLIAKDKENLKIP</sequence>
<name>A0A2V2ZU23_9BACI</name>
<dbReference type="AlphaFoldDB" id="A0A2V2ZU23"/>
<protein>
    <submittedName>
        <fullName evidence="3">Nucleotide-binding universal stress UspA family protein</fullName>
    </submittedName>
</protein>
<organism evidence="3 4">
    <name type="scientific">Cytobacillus oceanisediminis</name>
    <dbReference type="NCBI Taxonomy" id="665099"/>
    <lineage>
        <taxon>Bacteria</taxon>
        <taxon>Bacillati</taxon>
        <taxon>Bacillota</taxon>
        <taxon>Bacilli</taxon>
        <taxon>Bacillales</taxon>
        <taxon>Bacillaceae</taxon>
        <taxon>Cytobacillus</taxon>
    </lineage>
</organism>
<dbReference type="RefSeq" id="WP_110065497.1">
    <property type="nucleotide sequence ID" value="NZ_QGTW01000007.1"/>
</dbReference>
<dbReference type="Gene3D" id="3.40.50.620">
    <property type="entry name" value="HUPs"/>
    <property type="match status" value="1"/>
</dbReference>
<dbReference type="PANTHER" id="PTHR46268:SF6">
    <property type="entry name" value="UNIVERSAL STRESS PROTEIN UP12"/>
    <property type="match status" value="1"/>
</dbReference>
<dbReference type="PANTHER" id="PTHR46268">
    <property type="entry name" value="STRESS RESPONSE PROTEIN NHAX"/>
    <property type="match status" value="1"/>
</dbReference>
<feature type="domain" description="UspA" evidence="2">
    <location>
        <begin position="5"/>
        <end position="172"/>
    </location>
</feature>
<dbReference type="InterPro" id="IPR006016">
    <property type="entry name" value="UspA"/>
</dbReference>
<evidence type="ECO:0000313" key="3">
    <source>
        <dbReference type="EMBL" id="PWW27865.1"/>
    </source>
</evidence>
<dbReference type="SUPFAM" id="SSF52402">
    <property type="entry name" value="Adenine nucleotide alpha hydrolases-like"/>
    <property type="match status" value="1"/>
</dbReference>
<evidence type="ECO:0000256" key="1">
    <source>
        <dbReference type="ARBA" id="ARBA00008791"/>
    </source>
</evidence>
<dbReference type="InterPro" id="IPR006015">
    <property type="entry name" value="Universal_stress_UspA"/>
</dbReference>
<comment type="similarity">
    <text evidence="1">Belongs to the universal stress protein A family.</text>
</comment>
<evidence type="ECO:0000259" key="2">
    <source>
        <dbReference type="Pfam" id="PF00582"/>
    </source>
</evidence>
<dbReference type="EMBL" id="QGTW01000007">
    <property type="protein sequence ID" value="PWW27865.1"/>
    <property type="molecule type" value="Genomic_DNA"/>
</dbReference>
<comment type="caution">
    <text evidence="3">The sequence shown here is derived from an EMBL/GenBank/DDBJ whole genome shotgun (WGS) entry which is preliminary data.</text>
</comment>